<organism evidence="1 2">
    <name type="scientific">Rotaria sordida</name>
    <dbReference type="NCBI Taxonomy" id="392033"/>
    <lineage>
        <taxon>Eukaryota</taxon>
        <taxon>Metazoa</taxon>
        <taxon>Spiralia</taxon>
        <taxon>Gnathifera</taxon>
        <taxon>Rotifera</taxon>
        <taxon>Eurotatoria</taxon>
        <taxon>Bdelloidea</taxon>
        <taxon>Philodinida</taxon>
        <taxon>Philodinidae</taxon>
        <taxon>Rotaria</taxon>
    </lineage>
</organism>
<evidence type="ECO:0000313" key="1">
    <source>
        <dbReference type="EMBL" id="CAF1371125.1"/>
    </source>
</evidence>
<protein>
    <submittedName>
        <fullName evidence="1">Uncharacterized protein</fullName>
    </submittedName>
</protein>
<dbReference type="Proteomes" id="UP000663864">
    <property type="component" value="Unassembled WGS sequence"/>
</dbReference>
<name>A0A815IW66_9BILA</name>
<reference evidence="1" key="1">
    <citation type="submission" date="2021-02" db="EMBL/GenBank/DDBJ databases">
        <authorList>
            <person name="Nowell W R."/>
        </authorList>
    </citation>
    <scope>NUCLEOTIDE SEQUENCE</scope>
</reference>
<sequence>MWRGATTKFSSMLMLPTLNLFDQDRSLLTTDQWALLSNLIHSYDKHNALVVAKDFAQSINNLHRRQRFKVNAIKVVEIVIILCQTTELFIRSNHDFASLFHHDYSVVLRGTIENVSCLTVALIFRQSGLTEDSAFRNDMEITYDPIPYNLTLNMVSALNQDFNLVK</sequence>
<proteinExistence type="predicted"/>
<dbReference type="EMBL" id="CAJNOT010003213">
    <property type="protein sequence ID" value="CAF1371125.1"/>
    <property type="molecule type" value="Genomic_DNA"/>
</dbReference>
<dbReference type="AlphaFoldDB" id="A0A815IW66"/>
<evidence type="ECO:0000313" key="2">
    <source>
        <dbReference type="Proteomes" id="UP000663864"/>
    </source>
</evidence>
<comment type="caution">
    <text evidence="1">The sequence shown here is derived from an EMBL/GenBank/DDBJ whole genome shotgun (WGS) entry which is preliminary data.</text>
</comment>
<gene>
    <name evidence="1" type="ORF">ZHD862_LOCUS31601</name>
</gene>
<accession>A0A815IW66</accession>